<dbReference type="Proteomes" id="UP001614394">
    <property type="component" value="Unassembled WGS sequence"/>
</dbReference>
<dbReference type="Gene3D" id="2.30.29.80">
    <property type="match status" value="1"/>
</dbReference>
<dbReference type="EMBL" id="JBITYG010000001">
    <property type="protein sequence ID" value="MFI9099656.1"/>
    <property type="molecule type" value="Genomic_DNA"/>
</dbReference>
<evidence type="ECO:0000313" key="2">
    <source>
        <dbReference type="EMBL" id="MFI9099656.1"/>
    </source>
</evidence>
<accession>A0ABW8C2J5</accession>
<feature type="domain" description="DUF1508" evidence="1">
    <location>
        <begin position="75"/>
        <end position="106"/>
    </location>
</feature>
<keyword evidence="3" id="KW-1185">Reference proteome</keyword>
<dbReference type="RefSeq" id="WP_399644149.1">
    <property type="nucleotide sequence ID" value="NZ_JBITYG010000001.1"/>
</dbReference>
<dbReference type="Pfam" id="PF07411">
    <property type="entry name" value="DUF1508"/>
    <property type="match status" value="1"/>
</dbReference>
<evidence type="ECO:0000259" key="1">
    <source>
        <dbReference type="Pfam" id="PF07411"/>
    </source>
</evidence>
<dbReference type="SUPFAM" id="SSF160113">
    <property type="entry name" value="YegP-like"/>
    <property type="match status" value="1"/>
</dbReference>
<dbReference type="InterPro" id="IPR036913">
    <property type="entry name" value="YegP-like_sf"/>
</dbReference>
<gene>
    <name evidence="2" type="ORF">ACIGXA_03955</name>
</gene>
<comment type="caution">
    <text evidence="2">The sequence shown here is derived from an EMBL/GenBank/DDBJ whole genome shotgun (WGS) entry which is preliminary data.</text>
</comment>
<sequence>MAAGDMGGAAGVGARCRIDIDDEGFHSWRLTAQNGRTVAVGATAYPDYGECLRAFRRLCAGSEGLPGGVQHAADSNGWVWRLRGADGQTVAVSSRAYERHSTCQTAYDRFRALLAEIGAVETSVSPTEDASEGVDVL</sequence>
<evidence type="ECO:0000313" key="3">
    <source>
        <dbReference type="Proteomes" id="UP001614394"/>
    </source>
</evidence>
<protein>
    <submittedName>
        <fullName evidence="2">DUF1508 domain-containing protein</fullName>
    </submittedName>
</protein>
<name>A0ABW8C2J5_9ACTN</name>
<dbReference type="InterPro" id="IPR010879">
    <property type="entry name" value="DUF1508"/>
</dbReference>
<organism evidence="2 3">
    <name type="scientific">Streptomyces fildesensis</name>
    <dbReference type="NCBI Taxonomy" id="375757"/>
    <lineage>
        <taxon>Bacteria</taxon>
        <taxon>Bacillati</taxon>
        <taxon>Actinomycetota</taxon>
        <taxon>Actinomycetes</taxon>
        <taxon>Kitasatosporales</taxon>
        <taxon>Streptomycetaceae</taxon>
        <taxon>Streptomyces</taxon>
    </lineage>
</organism>
<proteinExistence type="predicted"/>
<reference evidence="2 3" key="1">
    <citation type="submission" date="2024-10" db="EMBL/GenBank/DDBJ databases">
        <title>The Natural Products Discovery Center: Release of the First 8490 Sequenced Strains for Exploring Actinobacteria Biosynthetic Diversity.</title>
        <authorList>
            <person name="Kalkreuter E."/>
            <person name="Kautsar S.A."/>
            <person name="Yang D."/>
            <person name="Bader C.D."/>
            <person name="Teijaro C.N."/>
            <person name="Fluegel L."/>
            <person name="Davis C.M."/>
            <person name="Simpson J.R."/>
            <person name="Lauterbach L."/>
            <person name="Steele A.D."/>
            <person name="Gui C."/>
            <person name="Meng S."/>
            <person name="Li G."/>
            <person name="Viehrig K."/>
            <person name="Ye F."/>
            <person name="Su P."/>
            <person name="Kiefer A.F."/>
            <person name="Nichols A."/>
            <person name="Cepeda A.J."/>
            <person name="Yan W."/>
            <person name="Fan B."/>
            <person name="Jiang Y."/>
            <person name="Adhikari A."/>
            <person name="Zheng C.-J."/>
            <person name="Schuster L."/>
            <person name="Cowan T.M."/>
            <person name="Smanski M.J."/>
            <person name="Chevrette M.G."/>
            <person name="De Carvalho L.P.S."/>
            <person name="Shen B."/>
        </authorList>
    </citation>
    <scope>NUCLEOTIDE SEQUENCE [LARGE SCALE GENOMIC DNA]</scope>
    <source>
        <strain evidence="2 3">NPDC053399</strain>
    </source>
</reference>